<dbReference type="OrthoDB" id="9787572at2"/>
<sequence length="172" mass="19666">MLELFCPDLYIENIYKLDLNYLKKKNIRGILIDIDNTLLPWNSADIDNKLINWVNLCKEEGFLLCIISNNTASRIRVCANKLGIPAVSGHYKPLKRAFKEGLNILGTKPEETAAIGDQIFTDILGAKRSGLFAILVKPIGDKEFFGTKIIRKFEGLILKYMERKNLIFLNRY</sequence>
<dbReference type="InterPro" id="IPR036412">
    <property type="entry name" value="HAD-like_sf"/>
</dbReference>
<accession>A0A0U9HH59</accession>
<dbReference type="InterPro" id="IPR023214">
    <property type="entry name" value="HAD_sf"/>
</dbReference>
<name>A0A0U9HH59_9FIRM</name>
<reference evidence="1" key="1">
    <citation type="journal article" date="2016" name="Genome Announc.">
        <title>Draft Genome Sequence of the Syntrophic Lactate-Degrading Bacterium Tepidanaerobacter syntrophicus JLT.</title>
        <authorList>
            <person name="Matsuura N."/>
            <person name="Ohashi A."/>
            <person name="Tourlousse D.M."/>
            <person name="Sekiguchi Y."/>
        </authorList>
    </citation>
    <scope>NUCLEOTIDE SEQUENCE [LARGE SCALE GENOMIC DNA]</scope>
    <source>
        <strain evidence="1">JL</strain>
    </source>
</reference>
<dbReference type="InterPro" id="IPR010021">
    <property type="entry name" value="PGPP1/Gep4"/>
</dbReference>
<dbReference type="Gene3D" id="3.40.50.1000">
    <property type="entry name" value="HAD superfamily/HAD-like"/>
    <property type="match status" value="1"/>
</dbReference>
<dbReference type="CDD" id="cd16416">
    <property type="entry name" value="HAD_BsYqeG-like"/>
    <property type="match status" value="1"/>
</dbReference>
<dbReference type="STRING" id="224999.GCA_001485475_02149"/>
<dbReference type="AlphaFoldDB" id="A0A0U9HH59"/>
<dbReference type="RefSeq" id="WP_059033898.1">
    <property type="nucleotide sequence ID" value="NZ_BSDN01000004.1"/>
</dbReference>
<dbReference type="EMBL" id="DF977003">
    <property type="protein sequence ID" value="GAQ26110.1"/>
    <property type="molecule type" value="Genomic_DNA"/>
</dbReference>
<keyword evidence="2" id="KW-1185">Reference proteome</keyword>
<organism evidence="1">
    <name type="scientific">Tepidanaerobacter syntrophicus</name>
    <dbReference type="NCBI Taxonomy" id="224999"/>
    <lineage>
        <taxon>Bacteria</taxon>
        <taxon>Bacillati</taxon>
        <taxon>Bacillota</taxon>
        <taxon>Clostridia</taxon>
        <taxon>Thermosediminibacterales</taxon>
        <taxon>Tepidanaerobacteraceae</taxon>
        <taxon>Tepidanaerobacter</taxon>
    </lineage>
</organism>
<dbReference type="Proteomes" id="UP000062160">
    <property type="component" value="Unassembled WGS sequence"/>
</dbReference>
<dbReference type="GO" id="GO:0008962">
    <property type="term" value="F:phosphatidylglycerophosphatase activity"/>
    <property type="evidence" value="ECO:0007669"/>
    <property type="project" value="InterPro"/>
</dbReference>
<dbReference type="SUPFAM" id="SSF56784">
    <property type="entry name" value="HAD-like"/>
    <property type="match status" value="1"/>
</dbReference>
<evidence type="ECO:0000313" key="2">
    <source>
        <dbReference type="Proteomes" id="UP000062160"/>
    </source>
</evidence>
<proteinExistence type="predicted"/>
<evidence type="ECO:0008006" key="3">
    <source>
        <dbReference type="Google" id="ProtNLM"/>
    </source>
</evidence>
<dbReference type="NCBIfam" id="TIGR01668">
    <property type="entry name" value="YqeG_hyp_ppase"/>
    <property type="match status" value="1"/>
</dbReference>
<dbReference type="Pfam" id="PF00702">
    <property type="entry name" value="Hydrolase"/>
    <property type="match status" value="1"/>
</dbReference>
<protein>
    <recommendedName>
        <fullName evidence="3">YqeG family HAD IIIA-type phosphatase</fullName>
    </recommendedName>
</protein>
<evidence type="ECO:0000313" key="1">
    <source>
        <dbReference type="EMBL" id="GAQ26110.1"/>
    </source>
</evidence>
<gene>
    <name evidence="1" type="ORF">TSYNT_9369</name>
</gene>